<reference evidence="2 3" key="1">
    <citation type="submission" date="2020-02" db="EMBL/GenBank/DDBJ databases">
        <title>Draft genome sequence of Haematococcus lacustris strain NIES-144.</title>
        <authorList>
            <person name="Morimoto D."/>
            <person name="Nakagawa S."/>
            <person name="Yoshida T."/>
            <person name="Sawayama S."/>
        </authorList>
    </citation>
    <scope>NUCLEOTIDE SEQUENCE [LARGE SCALE GENOMIC DNA]</scope>
    <source>
        <strain evidence="2 3">NIES-144</strain>
    </source>
</reference>
<comment type="caution">
    <text evidence="2">The sequence shown here is derived from an EMBL/GenBank/DDBJ whole genome shotgun (WGS) entry which is preliminary data.</text>
</comment>
<name>A0A699YGI2_HAELA</name>
<evidence type="ECO:0000313" key="3">
    <source>
        <dbReference type="Proteomes" id="UP000485058"/>
    </source>
</evidence>
<feature type="non-terminal residue" evidence="2">
    <location>
        <position position="1"/>
    </location>
</feature>
<feature type="non-terminal residue" evidence="2">
    <location>
        <position position="54"/>
    </location>
</feature>
<keyword evidence="3" id="KW-1185">Reference proteome</keyword>
<dbReference type="EMBL" id="BLLF01000215">
    <property type="protein sequence ID" value="GFH09193.1"/>
    <property type="molecule type" value="Genomic_DNA"/>
</dbReference>
<proteinExistence type="predicted"/>
<protein>
    <submittedName>
        <fullName evidence="2">Uncharacterized protein</fullName>
    </submittedName>
</protein>
<accession>A0A699YGI2</accession>
<dbReference type="Proteomes" id="UP000485058">
    <property type="component" value="Unassembled WGS sequence"/>
</dbReference>
<sequence>LSWHLPGGQPDAHHRHPGHLGPCVGGVPGPQVGTAAAVAVRSPGPGAGTVLQEV</sequence>
<evidence type="ECO:0000256" key="1">
    <source>
        <dbReference type="SAM" id="MobiDB-lite"/>
    </source>
</evidence>
<feature type="region of interest" description="Disordered" evidence="1">
    <location>
        <begin position="1"/>
        <end position="31"/>
    </location>
</feature>
<organism evidence="2 3">
    <name type="scientific">Haematococcus lacustris</name>
    <name type="common">Green alga</name>
    <name type="synonym">Haematococcus pluvialis</name>
    <dbReference type="NCBI Taxonomy" id="44745"/>
    <lineage>
        <taxon>Eukaryota</taxon>
        <taxon>Viridiplantae</taxon>
        <taxon>Chlorophyta</taxon>
        <taxon>core chlorophytes</taxon>
        <taxon>Chlorophyceae</taxon>
        <taxon>CS clade</taxon>
        <taxon>Chlamydomonadales</taxon>
        <taxon>Haematococcaceae</taxon>
        <taxon>Haematococcus</taxon>
    </lineage>
</organism>
<evidence type="ECO:0000313" key="2">
    <source>
        <dbReference type="EMBL" id="GFH09193.1"/>
    </source>
</evidence>
<dbReference type="AlphaFoldDB" id="A0A699YGI2"/>
<gene>
    <name evidence="2" type="ORF">HaLaN_04293</name>
</gene>